<dbReference type="EMBL" id="SSMQ01000172">
    <property type="protein sequence ID" value="TKC88633.1"/>
    <property type="molecule type" value="Genomic_DNA"/>
</dbReference>
<reference evidence="2 3" key="1">
    <citation type="submission" date="2019-04" db="EMBL/GenBank/DDBJ databases">
        <authorList>
            <person name="Li Y."/>
            <person name="Wang J."/>
        </authorList>
    </citation>
    <scope>NUCLEOTIDE SEQUENCE [LARGE SCALE GENOMIC DNA]</scope>
    <source>
        <strain evidence="2 3">DSM 14668</strain>
    </source>
</reference>
<evidence type="ECO:0000313" key="3">
    <source>
        <dbReference type="Proteomes" id="UP000309215"/>
    </source>
</evidence>
<organism evidence="2 3">
    <name type="scientific">Polyangium fumosum</name>
    <dbReference type="NCBI Taxonomy" id="889272"/>
    <lineage>
        <taxon>Bacteria</taxon>
        <taxon>Pseudomonadati</taxon>
        <taxon>Myxococcota</taxon>
        <taxon>Polyangia</taxon>
        <taxon>Polyangiales</taxon>
        <taxon>Polyangiaceae</taxon>
        <taxon>Polyangium</taxon>
    </lineage>
</organism>
<evidence type="ECO:0008006" key="4">
    <source>
        <dbReference type="Google" id="ProtNLM"/>
    </source>
</evidence>
<comment type="caution">
    <text evidence="2">The sequence shown here is derived from an EMBL/GenBank/DDBJ whole genome shotgun (WGS) entry which is preliminary data.</text>
</comment>
<evidence type="ECO:0000256" key="1">
    <source>
        <dbReference type="SAM" id="SignalP"/>
    </source>
</evidence>
<accession>A0A4U1I5K6</accession>
<feature type="chain" id="PRO_5020207677" description="Lipoprotein" evidence="1">
    <location>
        <begin position="23"/>
        <end position="136"/>
    </location>
</feature>
<sequence>MIRRYLVHAAVCAASVLFFGCAGEEAGSAARDTGHLTVNWTISNQRAANYCVAYEATGALIDIRNDKEEFVAQIRVPCSQFKSSIELPVDNYHATIVLVKENGDPVGNKIDLGKFKVGDGDDIDREASFAMPPPEG</sequence>
<gene>
    <name evidence="2" type="ORF">E8A74_51495</name>
</gene>
<dbReference type="PROSITE" id="PS51257">
    <property type="entry name" value="PROKAR_LIPOPROTEIN"/>
    <property type="match status" value="1"/>
</dbReference>
<keyword evidence="1" id="KW-0732">Signal</keyword>
<feature type="signal peptide" evidence="1">
    <location>
        <begin position="1"/>
        <end position="22"/>
    </location>
</feature>
<dbReference type="Proteomes" id="UP000309215">
    <property type="component" value="Unassembled WGS sequence"/>
</dbReference>
<dbReference type="RefSeq" id="WP_136936567.1">
    <property type="nucleotide sequence ID" value="NZ_SSMQ01000172.1"/>
</dbReference>
<protein>
    <recommendedName>
        <fullName evidence="4">Lipoprotein</fullName>
    </recommendedName>
</protein>
<dbReference type="AlphaFoldDB" id="A0A4U1I5K6"/>
<keyword evidence="3" id="KW-1185">Reference proteome</keyword>
<evidence type="ECO:0000313" key="2">
    <source>
        <dbReference type="EMBL" id="TKC88633.1"/>
    </source>
</evidence>
<proteinExistence type="predicted"/>
<name>A0A4U1I5K6_9BACT</name>
<dbReference type="OrthoDB" id="9832146at2"/>